<reference evidence="2 3" key="1">
    <citation type="submission" date="2020-08" db="EMBL/GenBank/DDBJ databases">
        <title>Genomic Encyclopedia of Type Strains, Phase IV (KMG-IV): sequencing the most valuable type-strain genomes for metagenomic binning, comparative biology and taxonomic classification.</title>
        <authorList>
            <person name="Goeker M."/>
        </authorList>
    </citation>
    <scope>NUCLEOTIDE SEQUENCE [LARGE SCALE GENOMIC DNA]</scope>
    <source>
        <strain evidence="2 3">DSM 12706</strain>
    </source>
</reference>
<keyword evidence="2" id="KW-0560">Oxidoreductase</keyword>
<dbReference type="Pfam" id="PF00148">
    <property type="entry name" value="Oxidored_nitro"/>
    <property type="match status" value="1"/>
</dbReference>
<evidence type="ECO:0000313" key="3">
    <source>
        <dbReference type="Proteomes" id="UP000542353"/>
    </source>
</evidence>
<dbReference type="InterPro" id="IPR049939">
    <property type="entry name" value="NifE-like"/>
</dbReference>
<proteinExistence type="predicted"/>
<organism evidence="2 3">
    <name type="scientific">Rhodopseudomonas rhenobacensis</name>
    <dbReference type="NCBI Taxonomy" id="87461"/>
    <lineage>
        <taxon>Bacteria</taxon>
        <taxon>Pseudomonadati</taxon>
        <taxon>Pseudomonadota</taxon>
        <taxon>Alphaproteobacteria</taxon>
        <taxon>Hyphomicrobiales</taxon>
        <taxon>Nitrobacteraceae</taxon>
        <taxon>Rhodopseudomonas</taxon>
    </lineage>
</organism>
<name>A0A7W7Z3D4_9BRAD</name>
<keyword evidence="3" id="KW-1185">Reference proteome</keyword>
<dbReference type="RefSeq" id="WP_184256285.1">
    <property type="nucleotide sequence ID" value="NZ_JACHIH010000007.1"/>
</dbReference>
<dbReference type="Proteomes" id="UP000542353">
    <property type="component" value="Unassembled WGS sequence"/>
</dbReference>
<dbReference type="AlphaFoldDB" id="A0A7W7Z3D4"/>
<evidence type="ECO:0000259" key="1">
    <source>
        <dbReference type="Pfam" id="PF00148"/>
    </source>
</evidence>
<accession>A0A7W7Z3D4</accession>
<dbReference type="InterPro" id="IPR000510">
    <property type="entry name" value="Nase/OxRdtase_comp1"/>
</dbReference>
<comment type="caution">
    <text evidence="2">The sequence shown here is derived from an EMBL/GenBank/DDBJ whole genome shotgun (WGS) entry which is preliminary data.</text>
</comment>
<dbReference type="SUPFAM" id="SSF53807">
    <property type="entry name" value="Helical backbone' metal receptor"/>
    <property type="match status" value="1"/>
</dbReference>
<gene>
    <name evidence="2" type="ORF">HNR60_001681</name>
</gene>
<dbReference type="Gene3D" id="3.40.50.1980">
    <property type="entry name" value="Nitrogenase molybdenum iron protein domain"/>
    <property type="match status" value="3"/>
</dbReference>
<protein>
    <submittedName>
        <fullName evidence="2">Nitrogenase molybdenum-iron protein alpha chain</fullName>
        <ecNumber evidence="2">1.18.6.1</ecNumber>
    </submittedName>
</protein>
<dbReference type="PANTHER" id="PTHR42956:SF1">
    <property type="entry name" value="NITROGENASE IRON-MOLYBDENUM COFACTOR BIOSYNTHESIS PROTEIN NIFE"/>
    <property type="match status" value="1"/>
</dbReference>
<sequence>MALNLRLPQVETRDQRLGTITQWEGSATQLARDSAFTYGCAKGCDNGGRRLCEQSSPFAQASMCAEHIAVTNATIIQQSVVIQHAPIGCSASQSFTARYYRDLAARRGWKLEDPKSICSNLGEQDMVFGGVERLEQTIRDAFARHNPRVIFVATSCATGIIGDDVDGAAKRVEDEIGIPVVTLHCEGFKSKHWSSGWDVIEHGILRRLVPHTPTKQADLINVIHLGGPDVFTPLLAPLGLRVNLVMGGNTLEVLARCSEAVATVTMCFVLSYLATGLEQEFGVPEVKAPLPYGLDATDYWLRDIARLTGREDRVEAIIESERARIAPELAHLRKALAGKRGFVAAGAAFAHGLLADLRELGVVVDGAFSFHHDPATDSGDPQQDSLGHLVETWGDVPNYTVSPDQHFQAHAALQRAKPDFVICRHSGTMAVLAGRMGIPVLPIFYSNDGLGYEGLLTIGRAILGVLPRKRFYDDVAAHSAFPYQPSWLAETNPYALSAEPA</sequence>
<dbReference type="EMBL" id="JACHIH010000007">
    <property type="protein sequence ID" value="MBB5046932.1"/>
    <property type="molecule type" value="Genomic_DNA"/>
</dbReference>
<dbReference type="EC" id="1.18.6.1" evidence="2"/>
<dbReference type="GO" id="GO:0016163">
    <property type="term" value="F:nitrogenase activity"/>
    <property type="evidence" value="ECO:0007669"/>
    <property type="project" value="UniProtKB-EC"/>
</dbReference>
<evidence type="ECO:0000313" key="2">
    <source>
        <dbReference type="EMBL" id="MBB5046932.1"/>
    </source>
</evidence>
<dbReference type="PANTHER" id="PTHR42956">
    <property type="entry name" value="NITROGENASE IRON-MOLYBDENUM COFACTOR BIOSYNTHESIS PROTEIN NIFE"/>
    <property type="match status" value="1"/>
</dbReference>
<feature type="domain" description="Nitrogenase/oxidoreductase component 1" evidence="1">
    <location>
        <begin position="64"/>
        <end position="464"/>
    </location>
</feature>